<evidence type="ECO:0000256" key="1">
    <source>
        <dbReference type="SAM" id="MobiDB-lite"/>
    </source>
</evidence>
<dbReference type="EMBL" id="CP140153">
    <property type="protein sequence ID" value="WQH16660.1"/>
    <property type="molecule type" value="Genomic_DNA"/>
</dbReference>
<reference evidence="3 4" key="1">
    <citation type="submission" date="2023-11" db="EMBL/GenBank/DDBJ databases">
        <title>MicrobeMod: A computational toolkit for identifying prokaryotic methylation and restriction-modification with nanopore sequencing.</title>
        <authorList>
            <person name="Crits-Christoph A."/>
            <person name="Kang S.C."/>
            <person name="Lee H."/>
            <person name="Ostrov N."/>
        </authorList>
    </citation>
    <scope>NUCLEOTIDE SEQUENCE [LARGE SCALE GENOMIC DNA]</scope>
    <source>
        <strain evidence="3 4">ATCC 49870</strain>
    </source>
</reference>
<feature type="region of interest" description="Disordered" evidence="1">
    <location>
        <begin position="56"/>
        <end position="75"/>
    </location>
</feature>
<protein>
    <recommendedName>
        <fullName evidence="5">Phosphodiesterase</fullName>
    </recommendedName>
</protein>
<organism evidence="3 4">
    <name type="scientific">Guyparkeria halophila</name>
    <dbReference type="NCBI Taxonomy" id="47960"/>
    <lineage>
        <taxon>Bacteria</taxon>
        <taxon>Pseudomonadati</taxon>
        <taxon>Pseudomonadota</taxon>
        <taxon>Gammaproteobacteria</taxon>
        <taxon>Chromatiales</taxon>
        <taxon>Thioalkalibacteraceae</taxon>
        <taxon>Guyparkeria</taxon>
    </lineage>
</organism>
<proteinExistence type="predicted"/>
<evidence type="ECO:0000256" key="2">
    <source>
        <dbReference type="SAM" id="SignalP"/>
    </source>
</evidence>
<keyword evidence="4" id="KW-1185">Reference proteome</keyword>
<evidence type="ECO:0000313" key="3">
    <source>
        <dbReference type="EMBL" id="WQH16660.1"/>
    </source>
</evidence>
<evidence type="ECO:0008006" key="5">
    <source>
        <dbReference type="Google" id="ProtNLM"/>
    </source>
</evidence>
<feature type="chain" id="PRO_5046488472" description="Phosphodiesterase" evidence="2">
    <location>
        <begin position="30"/>
        <end position="104"/>
    </location>
</feature>
<dbReference type="Proteomes" id="UP001327459">
    <property type="component" value="Chromosome"/>
</dbReference>
<accession>A0ABZ0YWV7</accession>
<feature type="signal peptide" evidence="2">
    <location>
        <begin position="1"/>
        <end position="29"/>
    </location>
</feature>
<dbReference type="RefSeq" id="WP_322521649.1">
    <property type="nucleotide sequence ID" value="NZ_CP140153.1"/>
</dbReference>
<sequence>MTPLTHLARPLAAALLALAGILAASPTLAQGLTQAGEGSASVHGLTQEQVIARFGEPERRHAPVPATGEHPTPPITRWDYADFSIFFEKRTALHRVEHGKFPPQ</sequence>
<keyword evidence="2" id="KW-0732">Signal</keyword>
<evidence type="ECO:0000313" key="4">
    <source>
        <dbReference type="Proteomes" id="UP001327459"/>
    </source>
</evidence>
<name>A0ABZ0YWV7_9GAMM</name>
<gene>
    <name evidence="3" type="ORF">SR882_01815</name>
</gene>